<dbReference type="PROSITE" id="PS00050">
    <property type="entry name" value="RIBOSOMAL_L23"/>
    <property type="match status" value="1"/>
</dbReference>
<keyword evidence="9" id="KW-1185">Reference proteome</keyword>
<dbReference type="Proteomes" id="UP000006443">
    <property type="component" value="Unassembled WGS sequence"/>
</dbReference>
<comment type="similarity">
    <text evidence="1 6 7">Belongs to the universal ribosomal protein uL23 family.</text>
</comment>
<dbReference type="GO" id="GO:1990904">
    <property type="term" value="C:ribonucleoprotein complex"/>
    <property type="evidence" value="ECO:0007669"/>
    <property type="project" value="UniProtKB-KW"/>
</dbReference>
<protein>
    <recommendedName>
        <fullName evidence="6">Large ribosomal subunit protein uL23</fullName>
    </recommendedName>
</protein>
<dbReference type="AlphaFoldDB" id="C0GGB2"/>
<dbReference type="eggNOG" id="COG0089">
    <property type="taxonomic scope" value="Bacteria"/>
</dbReference>
<dbReference type="NCBIfam" id="NF004363">
    <property type="entry name" value="PRK05738.2-4"/>
    <property type="match status" value="1"/>
</dbReference>
<keyword evidence="5 6" id="KW-0687">Ribonucleoprotein</keyword>
<dbReference type="GO" id="GO:0006412">
    <property type="term" value="P:translation"/>
    <property type="evidence" value="ECO:0007669"/>
    <property type="project" value="UniProtKB-UniRule"/>
</dbReference>
<evidence type="ECO:0000256" key="2">
    <source>
        <dbReference type="ARBA" id="ARBA00022730"/>
    </source>
</evidence>
<evidence type="ECO:0000256" key="6">
    <source>
        <dbReference type="HAMAP-Rule" id="MF_01369"/>
    </source>
</evidence>
<reference evidence="8 9" key="1">
    <citation type="submission" date="2009-02" db="EMBL/GenBank/DDBJ databases">
        <title>Sequencing of the draft genome and assembly of Dethiobacter alkaliphilus AHT 1.</title>
        <authorList>
            <consortium name="US DOE Joint Genome Institute (JGI-PGF)"/>
            <person name="Lucas S."/>
            <person name="Copeland A."/>
            <person name="Lapidus A."/>
            <person name="Glavina del Rio T."/>
            <person name="Dalin E."/>
            <person name="Tice H."/>
            <person name="Bruce D."/>
            <person name="Goodwin L."/>
            <person name="Pitluck S."/>
            <person name="Larimer F."/>
            <person name="Land M.L."/>
            <person name="Hauser L."/>
            <person name="Muyzer G."/>
        </authorList>
    </citation>
    <scope>NUCLEOTIDE SEQUENCE [LARGE SCALE GENOMIC DNA]</scope>
    <source>
        <strain evidence="8 9">AHT 1</strain>
    </source>
</reference>
<keyword evidence="2 6" id="KW-0699">rRNA-binding</keyword>
<dbReference type="NCBIfam" id="NF004359">
    <property type="entry name" value="PRK05738.1-3"/>
    <property type="match status" value="1"/>
</dbReference>
<accession>C0GGB2</accession>
<dbReference type="InterPro" id="IPR012677">
    <property type="entry name" value="Nucleotide-bd_a/b_plait_sf"/>
</dbReference>
<dbReference type="PANTHER" id="PTHR11620">
    <property type="entry name" value="60S RIBOSOMAL PROTEIN L23A"/>
    <property type="match status" value="1"/>
</dbReference>
<dbReference type="OrthoDB" id="9793353at2"/>
<dbReference type="GO" id="GO:0005840">
    <property type="term" value="C:ribosome"/>
    <property type="evidence" value="ECO:0007669"/>
    <property type="project" value="UniProtKB-KW"/>
</dbReference>
<dbReference type="Pfam" id="PF00276">
    <property type="entry name" value="Ribosomal_L23"/>
    <property type="match status" value="1"/>
</dbReference>
<organism evidence="8 9">
    <name type="scientific">Dethiobacter alkaliphilus AHT 1</name>
    <dbReference type="NCBI Taxonomy" id="555088"/>
    <lineage>
        <taxon>Bacteria</taxon>
        <taxon>Bacillati</taxon>
        <taxon>Bacillota</taxon>
        <taxon>Dethiobacteria</taxon>
        <taxon>Dethiobacterales</taxon>
        <taxon>Dethiobacteraceae</taxon>
        <taxon>Dethiobacter</taxon>
    </lineage>
</organism>
<dbReference type="InterPro" id="IPR012678">
    <property type="entry name" value="Ribosomal_uL23/eL15/eS24_sf"/>
</dbReference>
<dbReference type="EMBL" id="ACJM01000006">
    <property type="protein sequence ID" value="EEG77801.1"/>
    <property type="molecule type" value="Genomic_DNA"/>
</dbReference>
<evidence type="ECO:0000256" key="4">
    <source>
        <dbReference type="ARBA" id="ARBA00022980"/>
    </source>
</evidence>
<dbReference type="Gene3D" id="3.30.70.330">
    <property type="match status" value="1"/>
</dbReference>
<comment type="subunit">
    <text evidence="6">Part of the 50S ribosomal subunit. Contacts protein L29, and trigger factor when it is bound to the ribosome.</text>
</comment>
<keyword evidence="3 6" id="KW-0694">RNA-binding</keyword>
<dbReference type="RefSeq" id="WP_008516327.1">
    <property type="nucleotide sequence ID" value="NZ_ACJM01000006.1"/>
</dbReference>
<evidence type="ECO:0000313" key="9">
    <source>
        <dbReference type="Proteomes" id="UP000006443"/>
    </source>
</evidence>
<dbReference type="FunFam" id="3.30.70.330:FF:000001">
    <property type="entry name" value="50S ribosomal protein L23"/>
    <property type="match status" value="1"/>
</dbReference>
<comment type="function">
    <text evidence="6">One of the early assembly proteins it binds 23S rRNA. One of the proteins that surrounds the polypeptide exit tunnel on the outside of the ribosome. Forms the main docking site for trigger factor binding to the ribosome.</text>
</comment>
<dbReference type="STRING" id="555088.DealDRAFT_1521"/>
<evidence type="ECO:0000256" key="1">
    <source>
        <dbReference type="ARBA" id="ARBA00006700"/>
    </source>
</evidence>
<name>C0GGB2_DETAL</name>
<comment type="caution">
    <text evidence="8">The sequence shown here is derived from an EMBL/GenBank/DDBJ whole genome shotgun (WGS) entry which is preliminary data.</text>
</comment>
<dbReference type="InterPro" id="IPR001014">
    <property type="entry name" value="Ribosomal_uL23_CS"/>
</dbReference>
<dbReference type="SUPFAM" id="SSF54189">
    <property type="entry name" value="Ribosomal proteins S24e, L23 and L15e"/>
    <property type="match status" value="1"/>
</dbReference>
<dbReference type="HAMAP" id="MF_01369_B">
    <property type="entry name" value="Ribosomal_uL23_B"/>
    <property type="match status" value="1"/>
</dbReference>
<dbReference type="NCBIfam" id="NF004366">
    <property type="entry name" value="PRK05738.3-2"/>
    <property type="match status" value="1"/>
</dbReference>
<proteinExistence type="inferred from homology"/>
<evidence type="ECO:0000256" key="5">
    <source>
        <dbReference type="ARBA" id="ARBA00023274"/>
    </source>
</evidence>
<evidence type="ECO:0000256" key="3">
    <source>
        <dbReference type="ARBA" id="ARBA00022884"/>
    </source>
</evidence>
<sequence length="96" mass="11140">MRDARDIIKKPLISEKSTMMMEEMKYAFQVDPGANKVEIKKAIEELFKVKVKDVNTIRMQGKMKRMGMHTGRRPNWKKAVVTLEEGSKPIEIFEGL</sequence>
<dbReference type="InterPro" id="IPR013025">
    <property type="entry name" value="Ribosomal_uL23-like"/>
</dbReference>
<gene>
    <name evidence="6" type="primary">rplW</name>
    <name evidence="8" type="ORF">DealDRAFT_1521</name>
</gene>
<dbReference type="GO" id="GO:0019843">
    <property type="term" value="F:rRNA binding"/>
    <property type="evidence" value="ECO:0007669"/>
    <property type="project" value="UniProtKB-UniRule"/>
</dbReference>
<dbReference type="GO" id="GO:0003735">
    <property type="term" value="F:structural constituent of ribosome"/>
    <property type="evidence" value="ECO:0007669"/>
    <property type="project" value="InterPro"/>
</dbReference>
<keyword evidence="4 6" id="KW-0689">Ribosomal protein</keyword>
<evidence type="ECO:0000256" key="7">
    <source>
        <dbReference type="RuleBase" id="RU003934"/>
    </source>
</evidence>
<evidence type="ECO:0000313" key="8">
    <source>
        <dbReference type="EMBL" id="EEG77801.1"/>
    </source>
</evidence>